<dbReference type="SMART" id="SM00060">
    <property type="entry name" value="FN3"/>
    <property type="match status" value="5"/>
</dbReference>
<keyword evidence="1" id="KW-0677">Repeat</keyword>
<dbReference type="Proteomes" id="UP000321181">
    <property type="component" value="Unassembled WGS sequence"/>
</dbReference>
<dbReference type="Pfam" id="PF17963">
    <property type="entry name" value="Big_9"/>
    <property type="match status" value="5"/>
</dbReference>
<dbReference type="SUPFAM" id="SSF49265">
    <property type="entry name" value="Fibronectin type III"/>
    <property type="match status" value="3"/>
</dbReference>
<dbReference type="PANTHER" id="PTHR13817:SF73">
    <property type="entry name" value="FIBRONECTIN TYPE-III DOMAIN-CONTAINING PROTEIN"/>
    <property type="match status" value="1"/>
</dbReference>
<keyword evidence="2" id="KW-0378">Hydrolase</keyword>
<evidence type="ECO:0000313" key="6">
    <source>
        <dbReference type="EMBL" id="GEO32839.1"/>
    </source>
</evidence>
<dbReference type="InterPro" id="IPR013783">
    <property type="entry name" value="Ig-like_fold"/>
</dbReference>
<dbReference type="InterPro" id="IPR036116">
    <property type="entry name" value="FN3_sf"/>
</dbReference>
<dbReference type="GO" id="GO:0000272">
    <property type="term" value="P:polysaccharide catabolic process"/>
    <property type="evidence" value="ECO:0007669"/>
    <property type="project" value="UniProtKB-KW"/>
</dbReference>
<dbReference type="PANTHER" id="PTHR13817">
    <property type="entry name" value="TITIN"/>
    <property type="match status" value="1"/>
</dbReference>
<keyword evidence="2" id="KW-0326">Glycosidase</keyword>
<sequence>MRPVSAAAPATASTPTPPADGSRRGPRSWTRTGALATAPLLLAVLALVHPGQAVSQLDLHDGGVWLTNSAELKLGRYSSTVDELNGGLVATAADLDVLQDGADVVLVEPGSIAVVDPASVTPRAEAAVPAAAEVTMAAGTVAVLDPADGSLWAATTDSLRDLRTDAGTADLDLGDGGRAVVTTSGTVLAAAADGALSTLAVDGAGTTVAAGDRLAGDPVAGWDAVTAVGDEAVALAGASLRTGSAAVDLSRYGSPLALQQPGPASGSVLVASPIALLEVPLDGGTVREHRSGGTGAPAAPVRVGTCSHGAWAAATGSYLVACDGEDEHRLDLAGMSAQDALVFRVNRGVVVLNDTGRGRVWVPTRDPELREPNWQDVEPERREQDSDDDSDARQSTQDLLTECTPQSAPPTAADDEFGLRPGRTTVLPVVDNDASSDCGVLVVSEFDPLPAAFGTLVPVHGGRALQVDLADGASGSASFTYTVTDGRGSSAPSTATVRLGIRADGTNGAPVQVRVPSLVVEQDARASLEVLPGFLDPDGDDLVLVGATAGAATVRARPDGQVTVTADGGALGRVDVRLLVSDGTDTVEGLLTLDVRPAGSAAPQVDPVHAVTEVDVPVTVRALDAVRGGSREPARLAAVDPLTGVTVEPDLDAGTFRFVAPRAGTYYVTFAVAAGPQQTAGVARVDVRDRPAQPGGPLAVGDRALLPAGGEVTVDPLANDVDPAGGVLVLRSVDVPPESGLRVAAVGHELLTITAVRALQGPATFDYVVSNGVAEARGQVVVRPVPAGATQQPPVVEDVTAAVRTGGVVTVPVLEHAVDPDGDPLTLVPELAEPLPAGQGLLFVSGDVLRYRAPAGPTTAVAAFDVRDRAGNVTTARLTVTVHASDAATKAPPRPRPVTARVFAGETTRIAVPLVGIDADGDGVTLLGQDRAPDKGRVVGMGADWLEYEAYADQSGTDEFTYAVEDWVGQRAVATVRVGIAERPADADPVVARDDQVSVRPGQLVEVRVLDNDVDPGGDELRLEPGLELQPGVDARVTGRRIVVRAPHRTGVLQVAYTASNARGGRDRAVLTVDVSADAAVLPPVARDVVVPATQTIGRTQVEVDVLALATNPSGPIGDLAVSVDPSAAAVATATPAGSVVVTLVAEAQTVPYVLTNTADAGGARSTAFITVPALGDFPPVPRPRAPALQVLAGAELTVRLAEQVQVAPGRTARITDPARVQATRADGSPLVRGDDRTTVVFRAPRSYAGPASVSVEVTDATGPGDPGARVRTLTLPITVLAAEDHPPTFAPAVVDVAPGEAPVAVDLTAFTSDPVGAGDDAAYRYTVTSAVPEGFTATLDRTVLRVAASADAARGTSGSLGLSIGYGAAEVGARVELRVVASTRPLARVVDATVPDGVEGRATTVDVLAGAFNPFPGSAQVSGSQVSVRPAEGFIGTMVTRFSVRDATGDPARQVDGRVSVVVRGRPGAPTPPRVVEVRDRAVVLAWDAPAINGEPISAYRVTAQPGDLAQECAGTTCTVEGLANDTTYTFTVAARNAVDWSPESGASAPARPDRRPETPAAPTVVAGDASLTATWAAAATTGSPVSRYTVEVSPAPAGGATLTTAGTSVTVGGLTNGVAYTVRVRAHNAATEPSDWSAPSAGQVPAGPPASPSPTATRQGSGWFDGAGRVDLAWTTPAGNGDPVSAYEVAVDGGTVQTLPGSATTWAFTAAERGVTYTFGVRARNRSGWSAWGTVTGGTWSAPSAPRGASAQAGPADAAYGQGSVTYSWEPPADAGGAGLTITGYQLEGVAALVGGTSYTATGLTGGPTPPTRVRAVSSAGEVSEWAPVASTTVVTVPQAPTATVRADVDGRLVIEWQSRDPGGAPVEAARYRVVDHGDWVTVGDGRDHGAVTADHRPGPGEPVRVLVQVRSLGGWSEAVEVTGVPVPDQEEQP</sequence>
<feature type="domain" description="Fibronectin type-III" evidence="5">
    <location>
        <begin position="1557"/>
        <end position="1649"/>
    </location>
</feature>
<feature type="compositionally biased region" description="Basic and acidic residues" evidence="4">
    <location>
        <begin position="369"/>
        <end position="384"/>
    </location>
</feature>
<evidence type="ECO:0000313" key="7">
    <source>
        <dbReference type="Proteomes" id="UP000321181"/>
    </source>
</evidence>
<reference evidence="6 7" key="1">
    <citation type="submission" date="2019-07" db="EMBL/GenBank/DDBJ databases">
        <title>Whole genome shotgun sequence of Cellulomonas aerilata NBRC 106308.</title>
        <authorList>
            <person name="Hosoyama A."/>
            <person name="Uohara A."/>
            <person name="Ohji S."/>
            <person name="Ichikawa N."/>
        </authorList>
    </citation>
    <scope>NUCLEOTIDE SEQUENCE [LARGE SCALE GENOMIC DNA]</scope>
    <source>
        <strain evidence="6 7">NBRC 106308</strain>
    </source>
</reference>
<feature type="domain" description="Fibronectin type-III" evidence="5">
    <location>
        <begin position="1470"/>
        <end position="1553"/>
    </location>
</feature>
<dbReference type="Pfam" id="PF17892">
    <property type="entry name" value="Cadherin_5"/>
    <property type="match status" value="1"/>
</dbReference>
<evidence type="ECO:0000256" key="2">
    <source>
        <dbReference type="ARBA" id="ARBA00023295"/>
    </source>
</evidence>
<name>A0A512D8P5_9CELL</name>
<keyword evidence="3" id="KW-0119">Carbohydrate metabolism</keyword>
<dbReference type="GO" id="GO:0016798">
    <property type="term" value="F:hydrolase activity, acting on glycosyl bonds"/>
    <property type="evidence" value="ECO:0007669"/>
    <property type="project" value="UniProtKB-KW"/>
</dbReference>
<evidence type="ECO:0000259" key="5">
    <source>
        <dbReference type="PROSITE" id="PS50853"/>
    </source>
</evidence>
<keyword evidence="3" id="KW-0624">Polysaccharide degradation</keyword>
<evidence type="ECO:0000256" key="3">
    <source>
        <dbReference type="ARBA" id="ARBA00023326"/>
    </source>
</evidence>
<dbReference type="InterPro" id="IPR041690">
    <property type="entry name" value="Cadherin_5"/>
</dbReference>
<feature type="region of interest" description="Disordered" evidence="4">
    <location>
        <begin position="1"/>
        <end position="29"/>
    </location>
</feature>
<feature type="region of interest" description="Disordered" evidence="4">
    <location>
        <begin position="1543"/>
        <end position="1564"/>
    </location>
</feature>
<evidence type="ECO:0000256" key="4">
    <source>
        <dbReference type="SAM" id="MobiDB-lite"/>
    </source>
</evidence>
<accession>A0A512D8P5</accession>
<dbReference type="InterPro" id="IPR003961">
    <property type="entry name" value="FN3_dom"/>
</dbReference>
<dbReference type="CDD" id="cd00063">
    <property type="entry name" value="FN3"/>
    <property type="match status" value="3"/>
</dbReference>
<protein>
    <submittedName>
        <fullName evidence="6">ATPase AAA</fullName>
    </submittedName>
</protein>
<dbReference type="EMBL" id="BJYY01000001">
    <property type="protein sequence ID" value="GEO32839.1"/>
    <property type="molecule type" value="Genomic_DNA"/>
</dbReference>
<dbReference type="InterPro" id="IPR050964">
    <property type="entry name" value="Striated_Muscle_Regulatory"/>
</dbReference>
<feature type="region of interest" description="Disordered" evidence="4">
    <location>
        <begin position="1633"/>
        <end position="1670"/>
    </location>
</feature>
<dbReference type="Pfam" id="PF00041">
    <property type="entry name" value="fn3"/>
    <property type="match status" value="3"/>
</dbReference>
<evidence type="ECO:0000256" key="1">
    <source>
        <dbReference type="ARBA" id="ARBA00022737"/>
    </source>
</evidence>
<dbReference type="Gene3D" id="2.60.40.10">
    <property type="entry name" value="Immunoglobulins"/>
    <property type="match status" value="4"/>
</dbReference>
<keyword evidence="7" id="KW-1185">Reference proteome</keyword>
<proteinExistence type="predicted"/>
<feature type="domain" description="Fibronectin type-III" evidence="5">
    <location>
        <begin position="1650"/>
        <end position="1746"/>
    </location>
</feature>
<comment type="caution">
    <text evidence="6">The sequence shown here is derived from an EMBL/GenBank/DDBJ whole genome shotgun (WGS) entry which is preliminary data.</text>
</comment>
<dbReference type="PROSITE" id="PS50853">
    <property type="entry name" value="FN3"/>
    <property type="match status" value="3"/>
</dbReference>
<gene>
    <name evidence="6" type="ORF">CAE01nite_05640</name>
</gene>
<feature type="region of interest" description="Disordered" evidence="4">
    <location>
        <begin position="369"/>
        <end position="419"/>
    </location>
</feature>
<feature type="compositionally biased region" description="Low complexity" evidence="4">
    <location>
        <begin position="1"/>
        <end position="14"/>
    </location>
</feature>
<organism evidence="6 7">
    <name type="scientific">Cellulomonas aerilata</name>
    <dbReference type="NCBI Taxonomy" id="515326"/>
    <lineage>
        <taxon>Bacteria</taxon>
        <taxon>Bacillati</taxon>
        <taxon>Actinomycetota</taxon>
        <taxon>Actinomycetes</taxon>
        <taxon>Micrococcales</taxon>
        <taxon>Cellulomonadaceae</taxon>
        <taxon>Cellulomonas</taxon>
    </lineage>
</organism>